<dbReference type="Pfam" id="PF03544">
    <property type="entry name" value="TonB_C"/>
    <property type="match status" value="1"/>
</dbReference>
<evidence type="ECO:0000256" key="5">
    <source>
        <dbReference type="ARBA" id="ARBA00022519"/>
    </source>
</evidence>
<evidence type="ECO:0000256" key="1">
    <source>
        <dbReference type="ARBA" id="ARBA00004383"/>
    </source>
</evidence>
<evidence type="ECO:0000256" key="9">
    <source>
        <dbReference type="ARBA" id="ARBA00023136"/>
    </source>
</evidence>
<keyword evidence="9 10" id="KW-0472">Membrane</keyword>
<feature type="transmembrane region" description="Helical" evidence="10">
    <location>
        <begin position="6"/>
        <end position="26"/>
    </location>
</feature>
<evidence type="ECO:0000256" key="8">
    <source>
        <dbReference type="ARBA" id="ARBA00022989"/>
    </source>
</evidence>
<dbReference type="InterPro" id="IPR051045">
    <property type="entry name" value="TonB-dependent_transducer"/>
</dbReference>
<dbReference type="Gene3D" id="3.30.1150.10">
    <property type="match status" value="1"/>
</dbReference>
<evidence type="ECO:0000256" key="6">
    <source>
        <dbReference type="ARBA" id="ARBA00022692"/>
    </source>
</evidence>
<accession>A0ABT7Y5P0</accession>
<evidence type="ECO:0000256" key="3">
    <source>
        <dbReference type="ARBA" id="ARBA00022448"/>
    </source>
</evidence>
<dbReference type="PANTHER" id="PTHR33446">
    <property type="entry name" value="PROTEIN TONB-RELATED"/>
    <property type="match status" value="1"/>
</dbReference>
<keyword evidence="4 10" id="KW-1003">Cell membrane</keyword>
<reference evidence="13" key="1">
    <citation type="submission" date="2024-05" db="EMBL/GenBank/DDBJ databases">
        <title>Genome Sequences of Four Agar- Degrading Marine Bacteria.</title>
        <authorList>
            <person name="Phillips E.K."/>
            <person name="Shaffer J.C."/>
            <person name="Henson M.W."/>
            <person name="Temperton B."/>
            <person name="Thrash C.J."/>
            <person name="Martin M.O."/>
        </authorList>
    </citation>
    <scope>NUCLEOTIDE SEQUENCE</scope>
    <source>
        <strain evidence="13">EKP203</strain>
    </source>
</reference>
<keyword evidence="3 10" id="KW-0813">Transport</keyword>
<keyword evidence="6 10" id="KW-0812">Transmembrane</keyword>
<protein>
    <recommendedName>
        <fullName evidence="10">Protein TonB</fullName>
    </recommendedName>
</protein>
<keyword evidence="7 10" id="KW-0653">Protein transport</keyword>
<dbReference type="EMBL" id="JAUEOZ010000002">
    <property type="protein sequence ID" value="MDN2483315.1"/>
    <property type="molecule type" value="Genomic_DNA"/>
</dbReference>
<evidence type="ECO:0000256" key="2">
    <source>
        <dbReference type="ARBA" id="ARBA00006555"/>
    </source>
</evidence>
<dbReference type="Proteomes" id="UP001169719">
    <property type="component" value="Unassembled WGS sequence"/>
</dbReference>
<feature type="region of interest" description="Disordered" evidence="11">
    <location>
        <begin position="51"/>
        <end position="72"/>
    </location>
</feature>
<evidence type="ECO:0000256" key="10">
    <source>
        <dbReference type="RuleBase" id="RU362123"/>
    </source>
</evidence>
<keyword evidence="5 10" id="KW-0997">Cell inner membrane</keyword>
<dbReference type="NCBIfam" id="TIGR01352">
    <property type="entry name" value="tonB_Cterm"/>
    <property type="match status" value="1"/>
</dbReference>
<dbReference type="SUPFAM" id="SSF74653">
    <property type="entry name" value="TolA/TonB C-terminal domain"/>
    <property type="match status" value="1"/>
</dbReference>
<evidence type="ECO:0000256" key="11">
    <source>
        <dbReference type="SAM" id="MobiDB-lite"/>
    </source>
</evidence>
<comment type="subcellular location">
    <subcellularLocation>
        <location evidence="1 10">Cell inner membrane</location>
        <topology evidence="1 10">Single-pass membrane protein</topology>
        <orientation evidence="1 10">Periplasmic side</orientation>
    </subcellularLocation>
</comment>
<organism evidence="13 14">
    <name type="scientific">Vibrio agarivorans</name>
    <dbReference type="NCBI Taxonomy" id="153622"/>
    <lineage>
        <taxon>Bacteria</taxon>
        <taxon>Pseudomonadati</taxon>
        <taxon>Pseudomonadota</taxon>
        <taxon>Gammaproteobacteria</taxon>
        <taxon>Vibrionales</taxon>
        <taxon>Vibrionaceae</taxon>
        <taxon>Vibrio</taxon>
    </lineage>
</organism>
<dbReference type="InterPro" id="IPR037682">
    <property type="entry name" value="TonB_C"/>
</dbReference>
<evidence type="ECO:0000256" key="4">
    <source>
        <dbReference type="ARBA" id="ARBA00022475"/>
    </source>
</evidence>
<comment type="similarity">
    <text evidence="2 10">Belongs to the TonB family.</text>
</comment>
<evidence type="ECO:0000259" key="12">
    <source>
        <dbReference type="PROSITE" id="PS52015"/>
    </source>
</evidence>
<keyword evidence="14" id="KW-1185">Reference proteome</keyword>
<name>A0ABT7Y5P0_9VIBR</name>
<dbReference type="InterPro" id="IPR003538">
    <property type="entry name" value="TonB"/>
</dbReference>
<evidence type="ECO:0000313" key="13">
    <source>
        <dbReference type="EMBL" id="MDN2483315.1"/>
    </source>
</evidence>
<keyword evidence="8 10" id="KW-1133">Transmembrane helix</keyword>
<dbReference type="PROSITE" id="PS52015">
    <property type="entry name" value="TONB_CTD"/>
    <property type="match status" value="1"/>
</dbReference>
<comment type="caution">
    <text evidence="13">The sequence shown here is derived from an EMBL/GenBank/DDBJ whole genome shotgun (WGS) entry which is preliminary data.</text>
</comment>
<dbReference type="RefSeq" id="WP_289963374.1">
    <property type="nucleotide sequence ID" value="NZ_JAUEOZ010000002.1"/>
</dbReference>
<proteinExistence type="inferred from homology"/>
<gene>
    <name evidence="13" type="ORF">QWJ08_18385</name>
</gene>
<dbReference type="PANTHER" id="PTHR33446:SF14">
    <property type="entry name" value="PROTEIN TONB"/>
    <property type="match status" value="1"/>
</dbReference>
<sequence length="205" mass="23158">MGRLILAGPPALLITLSIFMFMSWMVDTSHRKSLETSEGVSFNMVMVENDQDVQRRKRTAPEKPETPEMPEETPIAQADDLVSNLNAMEQPSLNLDTSVSGLAISVPSFGDFSVNQQVMPLYRVEPRYPAQALRRKMEGYVVMKFTIDPTGKPTDIEVVEAEPRRVFEREAIRALNNWKYQPKVENGTAVSQPGQTVKLEFQLEQ</sequence>
<evidence type="ECO:0000256" key="7">
    <source>
        <dbReference type="ARBA" id="ARBA00022927"/>
    </source>
</evidence>
<dbReference type="PRINTS" id="PR01374">
    <property type="entry name" value="TONBPROTEIN"/>
</dbReference>
<comment type="function">
    <text evidence="10">Interacts with outer membrane receptor proteins that carry out high-affinity binding and energy dependent uptake into the periplasmic space of specific substrates. It could act to transduce energy from the cytoplasmic membrane to specific energy-requiring processes in the outer membrane, resulting in the release into the periplasm of ligands bound by these outer membrane proteins.</text>
</comment>
<feature type="domain" description="TonB C-terminal" evidence="12">
    <location>
        <begin position="113"/>
        <end position="205"/>
    </location>
</feature>
<keyword evidence="10" id="KW-0735">Signal-anchor</keyword>
<evidence type="ECO:0000313" key="14">
    <source>
        <dbReference type="Proteomes" id="UP001169719"/>
    </source>
</evidence>
<dbReference type="InterPro" id="IPR006260">
    <property type="entry name" value="TonB/TolA_C"/>
</dbReference>